<feature type="transmembrane region" description="Helical" evidence="1">
    <location>
        <begin position="83"/>
        <end position="105"/>
    </location>
</feature>
<keyword evidence="1" id="KW-0812">Transmembrane</keyword>
<dbReference type="Gramene" id="RZC71624">
    <property type="protein sequence ID" value="RZC71624"/>
    <property type="gene ID" value="C5167_034993"/>
</dbReference>
<accession>A0A4Y7KE16</accession>
<name>A0A4Y7KE16_PAPSO</name>
<keyword evidence="3" id="KW-1185">Reference proteome</keyword>
<gene>
    <name evidence="2" type="ORF">C5167_034993</name>
</gene>
<protein>
    <submittedName>
        <fullName evidence="2">Uncharacterized protein</fullName>
    </submittedName>
</protein>
<dbReference type="EMBL" id="CM010721">
    <property type="protein sequence ID" value="RZC71624.1"/>
    <property type="molecule type" value="Genomic_DNA"/>
</dbReference>
<keyword evidence="1" id="KW-1133">Transmembrane helix</keyword>
<proteinExistence type="predicted"/>
<reference evidence="2 3" key="1">
    <citation type="journal article" date="2018" name="Science">
        <title>The opium poppy genome and morphinan production.</title>
        <authorList>
            <person name="Guo L."/>
            <person name="Winzer T."/>
            <person name="Yang X."/>
            <person name="Li Y."/>
            <person name="Ning Z."/>
            <person name="He Z."/>
            <person name="Teodor R."/>
            <person name="Lu Y."/>
            <person name="Bowser T.A."/>
            <person name="Graham I.A."/>
            <person name="Ye K."/>
        </authorList>
    </citation>
    <scope>NUCLEOTIDE SEQUENCE [LARGE SCALE GENOMIC DNA]</scope>
    <source>
        <strain evidence="3">cv. HN1</strain>
        <tissue evidence="2">Leaves</tissue>
    </source>
</reference>
<sequence>MLELSSRSLDYESSRIVLTLALRLFWASRHSLNIVIADLLKWWITVHEFWGSLIASKRGCFCQLSTMILPGDSLPLTNAFEWILLWWSWFFLGLSLGCNLFSWMWRFWGDGDGWVKGGNGFWVGQGFAGGYGGGVGLNGIYGYFPIRLGNMTWYGNKRILWLHGFFGGANVGGIRLHVFYNSINGGLGCTFSTIPYMESFEPAAKKQRPASHYKGELGVWFPY</sequence>
<evidence type="ECO:0000313" key="2">
    <source>
        <dbReference type="EMBL" id="RZC71624.1"/>
    </source>
</evidence>
<evidence type="ECO:0000313" key="3">
    <source>
        <dbReference type="Proteomes" id="UP000316621"/>
    </source>
</evidence>
<evidence type="ECO:0000256" key="1">
    <source>
        <dbReference type="SAM" id="Phobius"/>
    </source>
</evidence>
<organism evidence="2 3">
    <name type="scientific">Papaver somniferum</name>
    <name type="common">Opium poppy</name>
    <dbReference type="NCBI Taxonomy" id="3469"/>
    <lineage>
        <taxon>Eukaryota</taxon>
        <taxon>Viridiplantae</taxon>
        <taxon>Streptophyta</taxon>
        <taxon>Embryophyta</taxon>
        <taxon>Tracheophyta</taxon>
        <taxon>Spermatophyta</taxon>
        <taxon>Magnoliopsida</taxon>
        <taxon>Ranunculales</taxon>
        <taxon>Papaveraceae</taxon>
        <taxon>Papaveroideae</taxon>
        <taxon>Papaver</taxon>
    </lineage>
</organism>
<dbReference type="Proteomes" id="UP000316621">
    <property type="component" value="Chromosome 7"/>
</dbReference>
<feature type="transmembrane region" description="Helical" evidence="1">
    <location>
        <begin position="125"/>
        <end position="144"/>
    </location>
</feature>
<keyword evidence="1" id="KW-0472">Membrane</keyword>
<dbReference type="AlphaFoldDB" id="A0A4Y7KE16"/>